<evidence type="ECO:0000313" key="2">
    <source>
        <dbReference type="Proteomes" id="UP000294588"/>
    </source>
</evidence>
<organism evidence="1 2">
    <name type="scientific">Candidatus Syntrophosphaera thermopropionivorans</name>
    <dbReference type="NCBI Taxonomy" id="2593015"/>
    <lineage>
        <taxon>Bacteria</taxon>
        <taxon>Pseudomonadati</taxon>
        <taxon>Candidatus Cloacimonadota</taxon>
        <taxon>Candidatus Cloacimonadia</taxon>
        <taxon>Candidatus Cloacimonadales</taxon>
        <taxon>Candidatus Cloacimonadaceae</taxon>
        <taxon>Candidatus Syntrophosphaera</taxon>
    </lineage>
</organism>
<name>A0AC61QLB4_9BACT</name>
<dbReference type="Proteomes" id="UP000294588">
    <property type="component" value="Unassembled WGS sequence"/>
</dbReference>
<protein>
    <submittedName>
        <fullName evidence="1">PHP domain-containing protein</fullName>
    </submittedName>
</protein>
<sequence length="245" mass="27117">MQWFTADLHIHSVLSPCGGLEMSPRELIAQVKRKGIDWMALTDHNSLANCPAYASVAEREGVFFTWGVEVQTSEEIHLLVYFDSSEKGKEFGKLLYDSLLPLENNPDFFGDQVIVDENANIIGMETRALINSSVWDLNTTVETALKYGGYCVPAHIDAEANSIISQLGFIPPFPEFDLFGITARANPEQLLNRYPSLEGKSFLRASDAHYLSDVGSGTSKILAKEPSVYELAQAALRAEGRKIEV</sequence>
<proteinExistence type="predicted"/>
<dbReference type="EMBL" id="SMOG01000001">
    <property type="protein sequence ID" value="TDF74758.1"/>
    <property type="molecule type" value="Genomic_DNA"/>
</dbReference>
<comment type="caution">
    <text evidence="1">The sequence shown here is derived from an EMBL/GenBank/DDBJ whole genome shotgun (WGS) entry which is preliminary data.</text>
</comment>
<keyword evidence="2" id="KW-1185">Reference proteome</keyword>
<gene>
    <name evidence="1" type="ORF">E0946_01355</name>
</gene>
<accession>A0AC61QLB4</accession>
<reference evidence="1" key="1">
    <citation type="submission" date="2019-03" db="EMBL/GenBank/DDBJ databases">
        <title>Candidatus Syntrophosphaera thermopropionivorans: a novel player in syntrophic propionate oxidation during anaerobic digestion.</title>
        <authorList>
            <person name="Dyksma S."/>
        </authorList>
    </citation>
    <scope>NUCLEOTIDE SEQUENCE</scope>
    <source>
        <strain evidence="1">W5</strain>
    </source>
</reference>
<evidence type="ECO:0000313" key="1">
    <source>
        <dbReference type="EMBL" id="TDF74758.1"/>
    </source>
</evidence>